<evidence type="ECO:0000313" key="4">
    <source>
        <dbReference type="Proteomes" id="UP000000268"/>
    </source>
</evidence>
<dbReference type="Proteomes" id="UP000000268">
    <property type="component" value="Chromosome"/>
</dbReference>
<evidence type="ECO:0000256" key="1">
    <source>
        <dbReference type="SAM" id="MobiDB-lite"/>
    </source>
</evidence>
<keyword evidence="2" id="KW-0812">Transmembrane</keyword>
<reference evidence="3 4" key="1">
    <citation type="journal article" date="2008" name="Proc. Natl. Acad. Sci. U.S.A.">
        <title>Niche adaptation and genome expansion in the chlorophyll d-producing cyanobacterium Acaryochloris marina.</title>
        <authorList>
            <person name="Swingley W.D."/>
            <person name="Chen M."/>
            <person name="Cheung P.C."/>
            <person name="Conrad A.L."/>
            <person name="Dejesa L.C."/>
            <person name="Hao J."/>
            <person name="Honchak B.M."/>
            <person name="Karbach L.E."/>
            <person name="Kurdoglu A."/>
            <person name="Lahiri S."/>
            <person name="Mastrian S.D."/>
            <person name="Miyashita H."/>
            <person name="Page L."/>
            <person name="Ramakrishna P."/>
            <person name="Satoh S."/>
            <person name="Sattley W.M."/>
            <person name="Shimada Y."/>
            <person name="Taylor H.L."/>
            <person name="Tomo T."/>
            <person name="Tsuchiya T."/>
            <person name="Wang Z.T."/>
            <person name="Raymond J."/>
            <person name="Mimuro M."/>
            <person name="Blankenship R.E."/>
            <person name="Touchman J.W."/>
        </authorList>
    </citation>
    <scope>NUCLEOTIDE SEQUENCE [LARGE SCALE GENOMIC DNA]</scope>
    <source>
        <strain evidence="4">MBIC 11017</strain>
    </source>
</reference>
<keyword evidence="2" id="KW-0472">Membrane</keyword>
<evidence type="ECO:0000256" key="2">
    <source>
        <dbReference type="SAM" id="Phobius"/>
    </source>
</evidence>
<feature type="transmembrane region" description="Helical" evidence="2">
    <location>
        <begin position="41"/>
        <end position="60"/>
    </location>
</feature>
<gene>
    <name evidence="3" type="ordered locus">AM1_5400</name>
</gene>
<feature type="compositionally biased region" description="Pro residues" evidence="1">
    <location>
        <begin position="149"/>
        <end position="161"/>
    </location>
</feature>
<organism evidence="3 4">
    <name type="scientific">Acaryochloris marina (strain MBIC 11017)</name>
    <dbReference type="NCBI Taxonomy" id="329726"/>
    <lineage>
        <taxon>Bacteria</taxon>
        <taxon>Bacillati</taxon>
        <taxon>Cyanobacteriota</taxon>
        <taxon>Cyanophyceae</taxon>
        <taxon>Acaryochloridales</taxon>
        <taxon>Acaryochloridaceae</taxon>
        <taxon>Acaryochloris</taxon>
    </lineage>
</organism>
<feature type="region of interest" description="Disordered" evidence="1">
    <location>
        <begin position="114"/>
        <end position="187"/>
    </location>
</feature>
<dbReference type="AlphaFoldDB" id="B0CBV6"/>
<feature type="compositionally biased region" description="Low complexity" evidence="1">
    <location>
        <begin position="126"/>
        <end position="135"/>
    </location>
</feature>
<dbReference type="KEGG" id="amr:AM1_5400"/>
<dbReference type="EMBL" id="CP000828">
    <property type="protein sequence ID" value="ABW30356.1"/>
    <property type="molecule type" value="Genomic_DNA"/>
</dbReference>
<dbReference type="HOGENOM" id="CLU_1444750_0_0_3"/>
<proteinExistence type="predicted"/>
<keyword evidence="2" id="KW-1133">Transmembrane helix</keyword>
<feature type="compositionally biased region" description="Basic and acidic residues" evidence="1">
    <location>
        <begin position="115"/>
        <end position="125"/>
    </location>
</feature>
<feature type="compositionally biased region" description="Low complexity" evidence="1">
    <location>
        <begin position="162"/>
        <end position="173"/>
    </location>
</feature>
<accession>B0CBV6</accession>
<keyword evidence="4" id="KW-1185">Reference proteome</keyword>
<evidence type="ECO:0000313" key="3">
    <source>
        <dbReference type="EMBL" id="ABW30356.1"/>
    </source>
</evidence>
<name>B0CBV6_ACAM1</name>
<sequence>MMSKNPFKEQFDKWWSLVTAKETWDQFKQFFLLLWEIGKETFLMIGYVLFLVVAAIGWLGDRVDDISDSVKSFQNKASETEDGNLVAEAGKSLLLATKKGADKTLETARTTLDIKVPEKKTKEPVAAKPASKPAAAPAPAPAPKAETPAPAPASTPAPAPASEPSAAEASKPESSGEEETVRVDDPQ</sequence>
<protein>
    <submittedName>
        <fullName evidence="3">Uncharacterized protein</fullName>
    </submittedName>
</protein>